<keyword evidence="1" id="KW-0805">Transcription regulation</keyword>
<evidence type="ECO:0000256" key="2">
    <source>
        <dbReference type="ARBA" id="ARBA00023125"/>
    </source>
</evidence>
<proteinExistence type="predicted"/>
<dbReference type="PANTHER" id="PTHR46796:SF12">
    <property type="entry name" value="HTH-TYPE DNA-BINDING TRANSCRIPTIONAL ACTIVATOR EUTR"/>
    <property type="match status" value="1"/>
</dbReference>
<gene>
    <name evidence="5" type="ORF">ACFQGD_20015</name>
</gene>
<dbReference type="PROSITE" id="PS01124">
    <property type="entry name" value="HTH_ARAC_FAMILY_2"/>
    <property type="match status" value="1"/>
</dbReference>
<sequence>MSATLSRHGPLRTADLSEAHEAVSQIFTAHRLERLDRKAPFQARLDAVTFGAVTVGYLNYGADVQLENQEELEAYHINIPLSGNTESWSGRDSVINDARVAAVFRAGLPGGITWSGKCTQMCVKFRRQELEFELERLLGRPVPDPLRLGVSMDLTTPASQDWLSLLSVLRRDHGQRAGITQQPLVARNLEVLLMQGFLLAHAHTYFTGGAEGCSPAIRSRMVKQATDLLEARPETPFTATELASQVGVSVRALQDGFNKHVGMSPMAYLREVRLRRVHDELIASDPGSVTVTQVAQRWGFSHLGRFSLAYRGKFGVTPSQTLRTS</sequence>
<dbReference type="Proteomes" id="UP001596337">
    <property type="component" value="Unassembled WGS sequence"/>
</dbReference>
<dbReference type="Pfam" id="PF12833">
    <property type="entry name" value="HTH_18"/>
    <property type="match status" value="1"/>
</dbReference>
<dbReference type="Gene3D" id="1.10.10.60">
    <property type="entry name" value="Homeodomain-like"/>
    <property type="match status" value="1"/>
</dbReference>
<evidence type="ECO:0000256" key="3">
    <source>
        <dbReference type="ARBA" id="ARBA00023163"/>
    </source>
</evidence>
<evidence type="ECO:0000313" key="5">
    <source>
        <dbReference type="EMBL" id="MFC6869430.1"/>
    </source>
</evidence>
<dbReference type="SMART" id="SM00342">
    <property type="entry name" value="HTH_ARAC"/>
    <property type="match status" value="1"/>
</dbReference>
<dbReference type="Pfam" id="PF14525">
    <property type="entry name" value="AraC_binding_2"/>
    <property type="match status" value="1"/>
</dbReference>
<keyword evidence="2" id="KW-0238">DNA-binding</keyword>
<dbReference type="InterPro" id="IPR050204">
    <property type="entry name" value="AraC_XylS_family_regulators"/>
</dbReference>
<accession>A0ABW2C554</accession>
<reference evidence="6" key="1">
    <citation type="journal article" date="2019" name="Int. J. Syst. Evol. Microbiol.">
        <title>The Global Catalogue of Microorganisms (GCM) 10K type strain sequencing project: providing services to taxonomists for standard genome sequencing and annotation.</title>
        <authorList>
            <consortium name="The Broad Institute Genomics Platform"/>
            <consortium name="The Broad Institute Genome Sequencing Center for Infectious Disease"/>
            <person name="Wu L."/>
            <person name="Ma J."/>
        </authorList>
    </citation>
    <scope>NUCLEOTIDE SEQUENCE [LARGE SCALE GENOMIC DNA]</scope>
    <source>
        <strain evidence="6">KCTC 32255</strain>
    </source>
</reference>
<organism evidence="5 6">
    <name type="scientific">Haloechinothrix salitolerans</name>
    <dbReference type="NCBI Taxonomy" id="926830"/>
    <lineage>
        <taxon>Bacteria</taxon>
        <taxon>Bacillati</taxon>
        <taxon>Actinomycetota</taxon>
        <taxon>Actinomycetes</taxon>
        <taxon>Pseudonocardiales</taxon>
        <taxon>Pseudonocardiaceae</taxon>
        <taxon>Haloechinothrix</taxon>
    </lineage>
</organism>
<dbReference type="RefSeq" id="WP_345400699.1">
    <property type="nucleotide sequence ID" value="NZ_BAABLA010000101.1"/>
</dbReference>
<evidence type="ECO:0000256" key="1">
    <source>
        <dbReference type="ARBA" id="ARBA00023015"/>
    </source>
</evidence>
<evidence type="ECO:0000259" key="4">
    <source>
        <dbReference type="PROSITE" id="PS01124"/>
    </source>
</evidence>
<evidence type="ECO:0000313" key="6">
    <source>
        <dbReference type="Proteomes" id="UP001596337"/>
    </source>
</evidence>
<feature type="domain" description="HTH araC/xylS-type" evidence="4">
    <location>
        <begin position="223"/>
        <end position="324"/>
    </location>
</feature>
<keyword evidence="6" id="KW-1185">Reference proteome</keyword>
<keyword evidence="3" id="KW-0804">Transcription</keyword>
<dbReference type="InterPro" id="IPR009057">
    <property type="entry name" value="Homeodomain-like_sf"/>
</dbReference>
<dbReference type="SUPFAM" id="SSF46689">
    <property type="entry name" value="Homeodomain-like"/>
    <property type="match status" value="2"/>
</dbReference>
<name>A0ABW2C554_9PSEU</name>
<dbReference type="InterPro" id="IPR035418">
    <property type="entry name" value="AraC-bd_2"/>
</dbReference>
<dbReference type="PANTHER" id="PTHR46796">
    <property type="entry name" value="HTH-TYPE TRANSCRIPTIONAL ACTIVATOR RHAS-RELATED"/>
    <property type="match status" value="1"/>
</dbReference>
<protein>
    <submittedName>
        <fullName evidence="5">AraC family transcriptional regulator</fullName>
    </submittedName>
</protein>
<dbReference type="InterPro" id="IPR018060">
    <property type="entry name" value="HTH_AraC"/>
</dbReference>
<dbReference type="EMBL" id="JBHSXX010000001">
    <property type="protein sequence ID" value="MFC6869430.1"/>
    <property type="molecule type" value="Genomic_DNA"/>
</dbReference>
<comment type="caution">
    <text evidence="5">The sequence shown here is derived from an EMBL/GenBank/DDBJ whole genome shotgun (WGS) entry which is preliminary data.</text>
</comment>